<evidence type="ECO:0000256" key="3">
    <source>
        <dbReference type="ARBA" id="ARBA00022806"/>
    </source>
</evidence>
<keyword evidence="7" id="KW-1185">Reference proteome</keyword>
<dbReference type="OrthoDB" id="416741at2759"/>
<dbReference type="Pfam" id="PF03368">
    <property type="entry name" value="Dicer_dimer"/>
    <property type="match status" value="1"/>
</dbReference>
<dbReference type="PROSITE" id="PS50142">
    <property type="entry name" value="RNASE_3_2"/>
    <property type="match status" value="2"/>
</dbReference>
<proteinExistence type="predicted"/>
<dbReference type="InterPro" id="IPR036389">
    <property type="entry name" value="RNase_III_sf"/>
</dbReference>
<dbReference type="Gene3D" id="3.30.160.380">
    <property type="entry name" value="Dicer dimerisation domain"/>
    <property type="match status" value="1"/>
</dbReference>
<dbReference type="CDD" id="cd00593">
    <property type="entry name" value="RIBOc"/>
    <property type="match status" value="2"/>
</dbReference>
<dbReference type="InterPro" id="IPR005034">
    <property type="entry name" value="Dicer_dimerisation"/>
</dbReference>
<keyword evidence="2" id="KW-0378">Hydrolase</keyword>
<evidence type="ECO:0000256" key="2">
    <source>
        <dbReference type="ARBA" id="ARBA00022801"/>
    </source>
</evidence>
<feature type="domain" description="RNase III" evidence="5">
    <location>
        <begin position="884"/>
        <end position="1054"/>
    </location>
</feature>
<dbReference type="Proteomes" id="UP000740883">
    <property type="component" value="Unassembled WGS sequence"/>
</dbReference>
<keyword evidence="4" id="KW-0067">ATP-binding</keyword>
<evidence type="ECO:0000259" key="5">
    <source>
        <dbReference type="PROSITE" id="PS50142"/>
    </source>
</evidence>
<gene>
    <name evidence="6" type="primary">DCL1</name>
    <name evidence="6" type="ORF">NGRA_0175</name>
</gene>
<evidence type="ECO:0000256" key="1">
    <source>
        <dbReference type="ARBA" id="ARBA00022741"/>
    </source>
</evidence>
<dbReference type="Pfam" id="PF00636">
    <property type="entry name" value="Ribonuclease_3"/>
    <property type="match status" value="2"/>
</dbReference>
<sequence length="1302" mass="151972">MKIIVNKIYEDKEGEDYTKVIENLYNATERVLFIKDERDDTNYNIENIEMASLKYFSLMKKLNSPKCVIPATKFTLLAWQGFISSTNYDLIIIRLLDLKPEFIHSFRIFYFKTDVMCLEKPKVLTFLKTIKDGANVYLQSIIDENYTKHSSPDKNDSGLRCISCIPFISQGVLNYIKVRNVVKEKKKSSDAYKKIDDFLVETEKKSLEKAIEYINKQVDLSKLSAIEVTKDMLNMAKQLLKTNEHKRIIERFLKEGNVVLHTKIFDFKESQKLFDIKKTSKDKIRDISTLSTLIIVDEIPKEPKCEDCGFNESFLKMQTKDMPDEVKIVPIDVDLNYEHTEEIEYDEKNKCFIHEILNFRFKNVIYVKDEEEYPVDFMRNVMMSNKRDLKGFIKYCAKDRDEYITHTKGAVVAKDFSLYFLEHVLYLINKCFERHFMFFNSPKAVRSFENSEDGSFICVLELPRFADTDVFNMKIRSKSYVLKKDACKEATFLALIKLHENGYLDDNFCPIEHRFIHQNALYFERIKNIYGIDSKDLDEIFGKINEILPTYNSDLSIALEKFKKSHYIDLKEPVKYKVSIDDILRKQPECFKTYGEEFCIYKFGDSGIGLACSGGFDESLSFKSVKIDYIYTTKFTDRERELLIFYQIVFFSINFKRIINIQSKEREYCYFMLPMVDRSINFEYIESLYTKFLLGSVYEIKDENMLKNYLLFNPIARTFHNFINSPPLKLTDFVSNSHYEKISKGFKKDKPEEMPYVERGVSYTANINKKIKIEGENVILDECLEIDDSKEFKKKVPTKKYTYYEYFRKLYGIELVNLVDDRNIIITASVYCSKERQRSTEVHSGEVLFVTAVKDTIKQDYQNFLNYFNIFEHCAVANEFRRDMNLNVSLEAVANALSQSEVTSEAKTDLGYERLEFIGDSVLKFSISKFLFIERGYNLSRIVSTKDNLINNSYLYTVAQEMNLQKYISLIKFSENMFQPPAIKKCKELKDENNKLNKYIESLKGTGAFKNNNQEYFAVRFNQKQTPESKNITGKKVYADIIEALIGVHYVEEGYDAAWEYIKSIGIPDLVSKEKTEVEKAPLLDISKIADKEELKMDPIRSCKSLAKVKDLLSILGYTKADEIPTTPISQEKHYLICAYENILSLSKAEKIEHIIGYKFKNIGLLEKAVIHPSYRNNIFGSEKFQKLELVGDCFLDLKVSDYIYKTYTNANPCDLHTFRKSFVNNYTFATILFKSGLSDLIETGLSGKHVDFDKQRVSKVYSDIFEAIAGAVVLDNDFCLEKTNDFFLKMLVLMKENARDC</sequence>
<evidence type="ECO:0000313" key="7">
    <source>
        <dbReference type="Proteomes" id="UP000740883"/>
    </source>
</evidence>
<dbReference type="PANTHER" id="PTHR14950">
    <property type="entry name" value="DICER-RELATED"/>
    <property type="match status" value="1"/>
</dbReference>
<dbReference type="SMART" id="SM00535">
    <property type="entry name" value="RIBOc"/>
    <property type="match status" value="2"/>
</dbReference>
<dbReference type="InterPro" id="IPR000999">
    <property type="entry name" value="RNase_III_dom"/>
</dbReference>
<keyword evidence="1" id="KW-0547">Nucleotide-binding</keyword>
<dbReference type="GO" id="GO:0005524">
    <property type="term" value="F:ATP binding"/>
    <property type="evidence" value="ECO:0007669"/>
    <property type="project" value="UniProtKB-KW"/>
</dbReference>
<dbReference type="GO" id="GO:0004525">
    <property type="term" value="F:ribonuclease III activity"/>
    <property type="evidence" value="ECO:0007669"/>
    <property type="project" value="InterPro"/>
</dbReference>
<keyword evidence="3" id="KW-0347">Helicase</keyword>
<evidence type="ECO:0000256" key="4">
    <source>
        <dbReference type="ARBA" id="ARBA00022840"/>
    </source>
</evidence>
<dbReference type="GO" id="GO:0006396">
    <property type="term" value="P:RNA processing"/>
    <property type="evidence" value="ECO:0007669"/>
    <property type="project" value="InterPro"/>
</dbReference>
<reference evidence="6 7" key="1">
    <citation type="journal article" date="2020" name="Genome Biol. Evol.">
        <title>Comparative genomics of strictly vertically transmitted, feminizing microsporidia endosymbionts of amphipod crustaceans.</title>
        <authorList>
            <person name="Cormier A."/>
            <person name="Chebbi M.A."/>
            <person name="Giraud I."/>
            <person name="Wattier R."/>
            <person name="Teixeira M."/>
            <person name="Gilbert C."/>
            <person name="Rigaud T."/>
            <person name="Cordaux R."/>
        </authorList>
    </citation>
    <scope>NUCLEOTIDE SEQUENCE [LARGE SCALE GENOMIC DNA]</scope>
    <source>
        <strain evidence="6 7">Ou3-Ou53</strain>
    </source>
</reference>
<dbReference type="SUPFAM" id="SSF69065">
    <property type="entry name" value="RNase III domain-like"/>
    <property type="match status" value="2"/>
</dbReference>
<name>A0A9P6L0E9_9MICR</name>
<organism evidence="6 7">
    <name type="scientific">Nosema granulosis</name>
    <dbReference type="NCBI Taxonomy" id="83296"/>
    <lineage>
        <taxon>Eukaryota</taxon>
        <taxon>Fungi</taxon>
        <taxon>Fungi incertae sedis</taxon>
        <taxon>Microsporidia</taxon>
        <taxon>Nosematidae</taxon>
        <taxon>Nosema</taxon>
    </lineage>
</organism>
<evidence type="ECO:0000313" key="6">
    <source>
        <dbReference type="EMBL" id="KAF9764913.1"/>
    </source>
</evidence>
<dbReference type="GO" id="GO:0004386">
    <property type="term" value="F:helicase activity"/>
    <property type="evidence" value="ECO:0007669"/>
    <property type="project" value="UniProtKB-KW"/>
</dbReference>
<feature type="domain" description="RNase III" evidence="5">
    <location>
        <begin position="1149"/>
        <end position="1278"/>
    </location>
</feature>
<accession>A0A9P6L0E9</accession>
<dbReference type="Gene3D" id="1.10.1520.10">
    <property type="entry name" value="Ribonuclease III domain"/>
    <property type="match status" value="2"/>
</dbReference>
<protein>
    <submittedName>
        <fullName evidence="6">Endoribonuclease Dicer like protein 1</fullName>
    </submittedName>
</protein>
<dbReference type="EMBL" id="SBJO01000005">
    <property type="protein sequence ID" value="KAF9764913.1"/>
    <property type="molecule type" value="Genomic_DNA"/>
</dbReference>
<comment type="caution">
    <text evidence="6">The sequence shown here is derived from an EMBL/GenBank/DDBJ whole genome shotgun (WGS) entry which is preliminary data.</text>
</comment>
<dbReference type="InterPro" id="IPR038248">
    <property type="entry name" value="Dicer_dimer_sf"/>
</dbReference>